<feature type="compositionally biased region" description="Acidic residues" evidence="1">
    <location>
        <begin position="534"/>
        <end position="552"/>
    </location>
</feature>
<sequence>MPAGKESEGGGGNGDGTVKRTTFRPPWVKEGPTPLPVQTAPWALKTTPRRDSNTNSDSIEKETYNPLAEVQLKPTKVNKKPAPEENGEGGRKNKILGGVQLRKIKKAEPKEPQENGAKESFFQKPALKPVPQREKSPPKKDYKLKNLPTLQKASERVLKSPPKKSNSKSESYSSSEEEEEEESEDSDDVELDKEVPKKRNALVREASMRKLSLSKIPPPPPPQPGMPPPPPMMPGAMPKKSLNDKQKSRLHKLRARPKNRPDWGNLLQEIEAKKTLKHVVCNDRSTPLLPEAKADEHLIYKSEEANVHNELLKQIESGIRLKKVTTNDRSRPVLDGLRKFRRQMTIEEQIQKSISMASMPPEEITTDEIDEMDDIDKVRDDLQSTKQMLALELRNKEAQERENKRLMSRIQNLEAELEKEKSRSKDGGTTVSNNSADEKVIKGLKKEAEEARKTSQDLEKKYNKAAEELDSTKSKMDDLKRQNQMLEKRLQEAMAGNKTSPPTSFWFDDFENEETTGKRFSISDRKHSGAGNGSDDEVEDEEPEEESDGEDTEEKREKRLVKEVKQLTKKLQSLKTKEDNAKKERVALRDIIKKHNTEMKEEKKKYKQLKKEVDKMANLMKDPDEEEEDEEVLKEEDEEESEEEEESSEEEESESENDTDSEKSQSEDEEAPNDKKKTNLTARTKRHENRLNALKKGNFLLKTNAERMQDDLNKQKEMTASLQEDLDSVLSELG</sequence>
<feature type="region of interest" description="Disordered" evidence="1">
    <location>
        <begin position="1"/>
        <end position="262"/>
    </location>
</feature>
<dbReference type="OrthoDB" id="6157464at2759"/>
<evidence type="ECO:0000313" key="4">
    <source>
        <dbReference type="Proteomes" id="UP001153636"/>
    </source>
</evidence>
<gene>
    <name evidence="3" type="ORF">PSYICH_LOCUS1287</name>
</gene>
<dbReference type="Proteomes" id="UP001153636">
    <property type="component" value="Chromosome 1"/>
</dbReference>
<keyword evidence="4" id="KW-1185">Reference proteome</keyword>
<feature type="compositionally biased region" description="Basic residues" evidence="1">
    <location>
        <begin position="248"/>
        <end position="258"/>
    </location>
</feature>
<feature type="region of interest" description="Disordered" evidence="1">
    <location>
        <begin position="416"/>
        <end position="734"/>
    </location>
</feature>
<feature type="compositionally biased region" description="Basic and acidic residues" evidence="1">
    <location>
        <begin position="575"/>
        <end position="615"/>
    </location>
</feature>
<feature type="compositionally biased region" description="Acidic residues" evidence="1">
    <location>
        <begin position="175"/>
        <end position="191"/>
    </location>
</feature>
<dbReference type="EMBL" id="OV651813">
    <property type="protein sequence ID" value="CAH1099438.1"/>
    <property type="molecule type" value="Genomic_DNA"/>
</dbReference>
<reference evidence="3" key="1">
    <citation type="submission" date="2022-01" db="EMBL/GenBank/DDBJ databases">
        <authorList>
            <person name="King R."/>
        </authorList>
    </citation>
    <scope>NUCLEOTIDE SEQUENCE</scope>
</reference>
<feature type="compositionally biased region" description="Basic and acidic residues" evidence="1">
    <location>
        <begin position="515"/>
        <end position="527"/>
    </location>
</feature>
<feature type="compositionally biased region" description="Basic and acidic residues" evidence="1">
    <location>
        <begin position="436"/>
        <end position="491"/>
    </location>
</feature>
<accession>A0A9P0G4A8</accession>
<feature type="compositionally biased region" description="Basic and acidic residues" evidence="1">
    <location>
        <begin position="553"/>
        <end position="566"/>
    </location>
</feature>
<dbReference type="GO" id="GO:0003779">
    <property type="term" value="F:actin binding"/>
    <property type="evidence" value="ECO:0007669"/>
    <property type="project" value="InterPro"/>
</dbReference>
<dbReference type="InterPro" id="IPR003124">
    <property type="entry name" value="WH2_dom"/>
</dbReference>
<feature type="compositionally biased region" description="Basic and acidic residues" evidence="1">
    <location>
        <begin position="660"/>
        <end position="677"/>
    </location>
</feature>
<dbReference type="AlphaFoldDB" id="A0A9P0G4A8"/>
<feature type="compositionally biased region" description="Basic and acidic residues" evidence="1">
    <location>
        <begin position="106"/>
        <end position="117"/>
    </location>
</feature>
<feature type="compositionally biased region" description="Basic and acidic residues" evidence="1">
    <location>
        <begin position="131"/>
        <end position="144"/>
    </location>
</feature>
<evidence type="ECO:0000313" key="3">
    <source>
        <dbReference type="EMBL" id="CAH1099438.1"/>
    </source>
</evidence>
<dbReference type="Pfam" id="PF02205">
    <property type="entry name" value="WH2"/>
    <property type="match status" value="1"/>
</dbReference>
<feature type="compositionally biased region" description="Pro residues" evidence="1">
    <location>
        <begin position="216"/>
        <end position="233"/>
    </location>
</feature>
<organism evidence="3 4">
    <name type="scientific">Psylliodes chrysocephalus</name>
    <dbReference type="NCBI Taxonomy" id="3402493"/>
    <lineage>
        <taxon>Eukaryota</taxon>
        <taxon>Metazoa</taxon>
        <taxon>Ecdysozoa</taxon>
        <taxon>Arthropoda</taxon>
        <taxon>Hexapoda</taxon>
        <taxon>Insecta</taxon>
        <taxon>Pterygota</taxon>
        <taxon>Neoptera</taxon>
        <taxon>Endopterygota</taxon>
        <taxon>Coleoptera</taxon>
        <taxon>Polyphaga</taxon>
        <taxon>Cucujiformia</taxon>
        <taxon>Chrysomeloidea</taxon>
        <taxon>Chrysomelidae</taxon>
        <taxon>Galerucinae</taxon>
        <taxon>Alticini</taxon>
        <taxon>Psylliodes</taxon>
    </lineage>
</organism>
<dbReference type="SMART" id="SM00246">
    <property type="entry name" value="WH2"/>
    <property type="match status" value="2"/>
</dbReference>
<feature type="compositionally biased region" description="Basic and acidic residues" evidence="1">
    <location>
        <begin position="704"/>
        <end position="717"/>
    </location>
</feature>
<dbReference type="PROSITE" id="PS51082">
    <property type="entry name" value="WH2"/>
    <property type="match status" value="1"/>
</dbReference>
<feature type="compositionally biased region" description="Basic and acidic residues" evidence="1">
    <location>
        <begin position="416"/>
        <end position="426"/>
    </location>
</feature>
<feature type="compositionally biased region" description="Basic and acidic residues" evidence="1">
    <location>
        <begin position="48"/>
        <end position="63"/>
    </location>
</feature>
<proteinExistence type="predicted"/>
<evidence type="ECO:0000259" key="2">
    <source>
        <dbReference type="PROSITE" id="PS51082"/>
    </source>
</evidence>
<protein>
    <recommendedName>
        <fullName evidence="2">WH2 domain-containing protein</fullName>
    </recommendedName>
</protein>
<feature type="domain" description="WH2" evidence="2">
    <location>
        <begin position="307"/>
        <end position="324"/>
    </location>
</feature>
<evidence type="ECO:0000256" key="1">
    <source>
        <dbReference type="SAM" id="MobiDB-lite"/>
    </source>
</evidence>
<feature type="compositionally biased region" description="Acidic residues" evidence="1">
    <location>
        <begin position="623"/>
        <end position="659"/>
    </location>
</feature>
<name>A0A9P0G4A8_9CUCU</name>